<evidence type="ECO:0000256" key="2">
    <source>
        <dbReference type="ARBA" id="ARBA00023136"/>
    </source>
</evidence>
<proteinExistence type="inferred from homology"/>
<dbReference type="GO" id="GO:0009847">
    <property type="term" value="P:spore germination"/>
    <property type="evidence" value="ECO:0007669"/>
    <property type="project" value="InterPro"/>
</dbReference>
<name>A0A540V1A2_9BACL</name>
<evidence type="ECO:0000256" key="1">
    <source>
        <dbReference type="ARBA" id="ARBA00005278"/>
    </source>
</evidence>
<reference evidence="4 5" key="1">
    <citation type="submission" date="2019-06" db="EMBL/GenBank/DDBJ databases">
        <title>Genome sequence of Ureibacillus terrenus.</title>
        <authorList>
            <person name="Maclea K.S."/>
            <person name="Simoes M."/>
        </authorList>
    </citation>
    <scope>NUCLEOTIDE SEQUENCE [LARGE SCALE GENOMIC DNA]</scope>
    <source>
        <strain evidence="4 5">ATCC BAA-384</strain>
    </source>
</reference>
<evidence type="ECO:0000256" key="3">
    <source>
        <dbReference type="SAM" id="Phobius"/>
    </source>
</evidence>
<organism evidence="4 5">
    <name type="scientific">Ureibacillus terrenus</name>
    <dbReference type="NCBI Taxonomy" id="118246"/>
    <lineage>
        <taxon>Bacteria</taxon>
        <taxon>Bacillati</taxon>
        <taxon>Bacillota</taxon>
        <taxon>Bacilli</taxon>
        <taxon>Bacillales</taxon>
        <taxon>Caryophanaceae</taxon>
        <taxon>Ureibacillus</taxon>
    </lineage>
</organism>
<dbReference type="AlphaFoldDB" id="A0A540V1A2"/>
<dbReference type="PANTHER" id="PTHR22550">
    <property type="entry name" value="SPORE GERMINATION PROTEIN"/>
    <property type="match status" value="1"/>
</dbReference>
<dbReference type="OrthoDB" id="9772630at2"/>
<dbReference type="Pfam" id="PF03323">
    <property type="entry name" value="GerA"/>
    <property type="match status" value="1"/>
</dbReference>
<comment type="similarity">
    <text evidence="1">Belongs to the GerABKA family.</text>
</comment>
<dbReference type="GO" id="GO:0016020">
    <property type="term" value="C:membrane"/>
    <property type="evidence" value="ECO:0007669"/>
    <property type="project" value="InterPro"/>
</dbReference>
<keyword evidence="3" id="KW-1133">Transmembrane helix</keyword>
<comment type="caution">
    <text evidence="4">The sequence shown here is derived from an EMBL/GenBank/DDBJ whole genome shotgun (WGS) entry which is preliminary data.</text>
</comment>
<keyword evidence="5" id="KW-1185">Reference proteome</keyword>
<evidence type="ECO:0000313" key="5">
    <source>
        <dbReference type="Proteomes" id="UP000315753"/>
    </source>
</evidence>
<dbReference type="PIRSF" id="PIRSF005690">
    <property type="entry name" value="GerBA"/>
    <property type="match status" value="1"/>
</dbReference>
<keyword evidence="2 3" id="KW-0472">Membrane</keyword>
<feature type="transmembrane region" description="Helical" evidence="3">
    <location>
        <begin position="405"/>
        <end position="431"/>
    </location>
</feature>
<feature type="transmembrane region" description="Helical" evidence="3">
    <location>
        <begin position="347"/>
        <end position="368"/>
    </location>
</feature>
<evidence type="ECO:0000313" key="4">
    <source>
        <dbReference type="EMBL" id="TQE90505.1"/>
    </source>
</evidence>
<accession>A0A540V1A2</accession>
<feature type="transmembrane region" description="Helical" evidence="3">
    <location>
        <begin position="322"/>
        <end position="340"/>
    </location>
</feature>
<feature type="transmembrane region" description="Helical" evidence="3">
    <location>
        <begin position="374"/>
        <end position="393"/>
    </location>
</feature>
<feature type="transmembrane region" description="Helical" evidence="3">
    <location>
        <begin position="241"/>
        <end position="262"/>
    </location>
</feature>
<dbReference type="Proteomes" id="UP000315753">
    <property type="component" value="Unassembled WGS sequence"/>
</dbReference>
<feature type="transmembrane region" description="Helical" evidence="3">
    <location>
        <begin position="283"/>
        <end position="302"/>
    </location>
</feature>
<dbReference type="EMBL" id="VIGD01000011">
    <property type="protein sequence ID" value="TQE90505.1"/>
    <property type="molecule type" value="Genomic_DNA"/>
</dbReference>
<dbReference type="PANTHER" id="PTHR22550:SF5">
    <property type="entry name" value="LEUCINE ZIPPER PROTEIN 4"/>
    <property type="match status" value="1"/>
</dbReference>
<protein>
    <submittedName>
        <fullName evidence="4">Spore germination protein</fullName>
    </submittedName>
</protein>
<sequence>MNLDETSTISLTTLRGLFQKAQDVIFFPFEIHGVSFTFIFCEDMVDNQILFSYILPSMEKFIEKAEGGLNEEQLLRMPFPELKKLEDKETIILEVFSGKLAIFLNESQLLLTCNIAKKPNRQPEETKMEIAIKGPRDNFIEDLATNIALIRKRLPTNSLCVEKISVGARSKTTVAVLYMQDIANTKIVQEIKKQIEKIDTDVVLNGDSLVEHIDKKRWLLPWTNDTGRPDFAIHSLVRGRVVILIDGVSYAIITPVNFLFLLKTGEDFEYPILFSAFERLLRIVGIIIGIILPAFWLALTTFHQNQLPLQLLATVVVSNRGLPFPAALEMIILLIMFELFREAAMRFPTAIGSTISVVGGLIIGDAAIRAGITSPSMLVIIALSFVATFTIANQSLLTLISIIRFIFIVVTAFFGLFGFFICLFLLLLYMANMRVFGVPYLNFSAELSWSSIGKTLMRLTPNQYKRRPGMLKTKDDTRTSNEGLQ</sequence>
<dbReference type="RefSeq" id="WP_141602531.1">
    <property type="nucleotide sequence ID" value="NZ_VIGD01000011.1"/>
</dbReference>
<gene>
    <name evidence="4" type="ORF">FKZ59_09535</name>
</gene>
<keyword evidence="3" id="KW-0812">Transmembrane</keyword>
<dbReference type="InterPro" id="IPR050768">
    <property type="entry name" value="UPF0353/GerABKA_families"/>
</dbReference>
<dbReference type="InterPro" id="IPR004995">
    <property type="entry name" value="Spore_Ger"/>
</dbReference>